<dbReference type="Pfam" id="PF13635">
    <property type="entry name" value="DUF4143"/>
    <property type="match status" value="1"/>
</dbReference>
<keyword evidence="3" id="KW-1185">Reference proteome</keyword>
<dbReference type="PANTHER" id="PTHR43566">
    <property type="entry name" value="CONSERVED PROTEIN"/>
    <property type="match status" value="1"/>
</dbReference>
<dbReference type="AlphaFoldDB" id="A0A975IG62"/>
<reference evidence="2" key="1">
    <citation type="submission" date="2021-04" db="EMBL/GenBank/DDBJ databases">
        <title>Genomics, taxonomy and metabolism of representatives of sulfur bacteria of the genus Thiothrix: Thiothrix fructosivorans QT, Thiothrix unzii A1T and three new species, Thiothrix subterranea sp. nov., Thiothrix litoralis sp. nov. and 'Candidatus Thiothrix anitrata' sp. nov.</title>
        <authorList>
            <person name="Ravin N.V."/>
            <person name="Smolyakov D."/>
            <person name="Rudenko T.S."/>
            <person name="Mardanov A.V."/>
            <person name="Beletsky A.V."/>
            <person name="Markov N.D."/>
            <person name="Fomenkov A.I."/>
            <person name="Roberts R.J."/>
            <person name="Karnachuk O.V."/>
            <person name="Novikov A."/>
            <person name="Grabovich M.Y."/>
        </authorList>
    </citation>
    <scope>NUCLEOTIDE SEQUENCE</scope>
    <source>
        <strain evidence="2">A1</strain>
    </source>
</reference>
<dbReference type="InterPro" id="IPR025420">
    <property type="entry name" value="DUF4143"/>
</dbReference>
<protein>
    <submittedName>
        <fullName evidence="2">DUF4143 domain-containing protein</fullName>
    </submittedName>
</protein>
<dbReference type="PANTHER" id="PTHR43566:SF2">
    <property type="entry name" value="DUF4143 DOMAIN-CONTAINING PROTEIN"/>
    <property type="match status" value="1"/>
</dbReference>
<gene>
    <name evidence="2" type="ORF">J9260_10665</name>
</gene>
<dbReference type="EMBL" id="CP072793">
    <property type="protein sequence ID" value="QTR52203.1"/>
    <property type="molecule type" value="Genomic_DNA"/>
</dbReference>
<feature type="domain" description="DUF4143" evidence="1">
    <location>
        <begin position="36"/>
        <end position="194"/>
    </location>
</feature>
<dbReference type="RefSeq" id="WP_210217761.1">
    <property type="nucleotide sequence ID" value="NZ_CP072793.1"/>
</dbReference>
<name>A0A975IG62_9GAMM</name>
<evidence type="ECO:0000259" key="1">
    <source>
        <dbReference type="Pfam" id="PF13635"/>
    </source>
</evidence>
<dbReference type="KEGG" id="tun:J9260_10665"/>
<sequence>MLHRHIINSGFPEVQRIEHPKTRMLWFSSYIRSHVERDLLDMGNIRNLDSFMRLYLSLALRSANLLNKSDLANDCQIDTKTLDNYLSILKNTYQVALLKPWFTNAAKRLVKMPKVFMLDTGILCHLLKITSPAELHQSNNRGAVYETFVLSELVKANTYATQPVDLSFYRTSDGKEIDFVLDNGKGLVLLEVKAAHSVTPTDFRHMRHFIEQNPGRVVQGMVLYAGERALPFGECDGVELWAVPLGIMAG</sequence>
<accession>A0A975IG62</accession>
<dbReference type="Proteomes" id="UP000672009">
    <property type="component" value="Chromosome"/>
</dbReference>
<organism evidence="2 3">
    <name type="scientific">Thiothrix unzii</name>
    <dbReference type="NCBI Taxonomy" id="111769"/>
    <lineage>
        <taxon>Bacteria</taxon>
        <taxon>Pseudomonadati</taxon>
        <taxon>Pseudomonadota</taxon>
        <taxon>Gammaproteobacteria</taxon>
        <taxon>Thiotrichales</taxon>
        <taxon>Thiotrichaceae</taxon>
        <taxon>Thiothrix</taxon>
    </lineage>
</organism>
<evidence type="ECO:0000313" key="2">
    <source>
        <dbReference type="EMBL" id="QTR52203.1"/>
    </source>
</evidence>
<proteinExistence type="predicted"/>
<evidence type="ECO:0000313" key="3">
    <source>
        <dbReference type="Proteomes" id="UP000672009"/>
    </source>
</evidence>